<evidence type="ECO:0008006" key="9">
    <source>
        <dbReference type="Google" id="ProtNLM"/>
    </source>
</evidence>
<dbReference type="Pfam" id="PF06925">
    <property type="entry name" value="MGDG_synth"/>
    <property type="match status" value="1"/>
</dbReference>
<dbReference type="KEGG" id="pste:PSTEL_14900"/>
<keyword evidence="2" id="KW-0328">Glycosyltransferase</keyword>
<dbReference type="Proteomes" id="UP000029507">
    <property type="component" value="Chromosome"/>
</dbReference>
<evidence type="ECO:0000313" key="8">
    <source>
        <dbReference type="Proteomes" id="UP000029507"/>
    </source>
</evidence>
<keyword evidence="8" id="KW-1185">Reference proteome</keyword>
<accession>A0A089LY15</accession>
<dbReference type="InterPro" id="IPR050519">
    <property type="entry name" value="Glycosyltransf_28_UgtP"/>
</dbReference>
<dbReference type="GO" id="GO:0016020">
    <property type="term" value="C:membrane"/>
    <property type="evidence" value="ECO:0007669"/>
    <property type="project" value="GOC"/>
</dbReference>
<dbReference type="Gene3D" id="3.40.50.2000">
    <property type="entry name" value="Glycogen Phosphorylase B"/>
    <property type="match status" value="1"/>
</dbReference>
<feature type="compositionally biased region" description="Polar residues" evidence="4">
    <location>
        <begin position="378"/>
        <end position="393"/>
    </location>
</feature>
<evidence type="ECO:0000256" key="1">
    <source>
        <dbReference type="ARBA" id="ARBA00006962"/>
    </source>
</evidence>
<dbReference type="GO" id="GO:0016758">
    <property type="term" value="F:hexosyltransferase activity"/>
    <property type="evidence" value="ECO:0007669"/>
    <property type="project" value="InterPro"/>
</dbReference>
<organism evidence="7 8">
    <name type="scientific">Paenibacillus stellifer</name>
    <dbReference type="NCBI Taxonomy" id="169760"/>
    <lineage>
        <taxon>Bacteria</taxon>
        <taxon>Bacillati</taxon>
        <taxon>Bacillota</taxon>
        <taxon>Bacilli</taxon>
        <taxon>Bacillales</taxon>
        <taxon>Paenibacillaceae</taxon>
        <taxon>Paenibacillus</taxon>
    </lineage>
</organism>
<comment type="similarity">
    <text evidence="1">Belongs to the glycosyltransferase 28 family.</text>
</comment>
<name>A0A089LY15_9BACL</name>
<dbReference type="OrthoDB" id="9815663at2"/>
<evidence type="ECO:0000256" key="4">
    <source>
        <dbReference type="SAM" id="MobiDB-lite"/>
    </source>
</evidence>
<feature type="region of interest" description="Disordered" evidence="4">
    <location>
        <begin position="374"/>
        <end position="393"/>
    </location>
</feature>
<feature type="domain" description="Glycosyl transferase family 1" evidence="5">
    <location>
        <begin position="203"/>
        <end position="339"/>
    </location>
</feature>
<sequence>MNHDPVVLIVSAAYGGGHAKVAQAIEQSFRSRNIDKVHVLDLFGEVHPLLNGLSRAFYLKSSEYAPHVYGVLYNMTSGMKPEYPFGRMLHSLGRHKVRRILDELRPDAIIHTFPYLAASQLSAGPGEGSPVFTVVTDYCLHGRWIHPTTAKYFIAADYIKDDMLKAGVSSDRIEVSGIPVRDAFTHPLEHMELIRKHGLRQNRKYVMLSAGAYGVTSRIRALIRRVLRETDLDLLILCGNNRKLQHSLMELYGDSDRVRVLGYTDDIHELMSLSSCLLTKAGGVTLTEAFALSLPVIVYKPLPGQEAGNAKALESREAIFVAGNEEELMDRLRRLDSDTALDSLKLKMQELSRNDAAGAVVNEVLRMLNERPAYGFNSADSTPPNKQPETAHS</sequence>
<dbReference type="STRING" id="169760.PSTEL_14900"/>
<keyword evidence="3" id="KW-0808">Transferase</keyword>
<gene>
    <name evidence="7" type="ORF">PSTEL_14900</name>
</gene>
<dbReference type="AlphaFoldDB" id="A0A089LY15"/>
<dbReference type="GO" id="GO:0009247">
    <property type="term" value="P:glycolipid biosynthetic process"/>
    <property type="evidence" value="ECO:0007669"/>
    <property type="project" value="InterPro"/>
</dbReference>
<proteinExistence type="inferred from homology"/>
<dbReference type="Pfam" id="PF00534">
    <property type="entry name" value="Glycos_transf_1"/>
    <property type="match status" value="1"/>
</dbReference>
<evidence type="ECO:0000259" key="5">
    <source>
        <dbReference type="Pfam" id="PF00534"/>
    </source>
</evidence>
<dbReference type="SUPFAM" id="SSF53756">
    <property type="entry name" value="UDP-Glycosyltransferase/glycogen phosphorylase"/>
    <property type="match status" value="1"/>
</dbReference>
<evidence type="ECO:0000259" key="6">
    <source>
        <dbReference type="Pfam" id="PF06925"/>
    </source>
</evidence>
<feature type="domain" description="Diacylglycerol glucosyltransferase N-terminal" evidence="6">
    <location>
        <begin position="18"/>
        <end position="180"/>
    </location>
</feature>
<dbReference type="RefSeq" id="WP_038696242.1">
    <property type="nucleotide sequence ID" value="NZ_CP009286.1"/>
</dbReference>
<evidence type="ECO:0000256" key="2">
    <source>
        <dbReference type="ARBA" id="ARBA00022676"/>
    </source>
</evidence>
<dbReference type="HOGENOM" id="CLU_028367_0_1_9"/>
<evidence type="ECO:0000313" key="7">
    <source>
        <dbReference type="EMBL" id="AIQ64173.1"/>
    </source>
</evidence>
<dbReference type="PANTHER" id="PTHR43025">
    <property type="entry name" value="MONOGALACTOSYLDIACYLGLYCEROL SYNTHASE"/>
    <property type="match status" value="1"/>
</dbReference>
<reference evidence="7 8" key="1">
    <citation type="submission" date="2014-08" db="EMBL/GenBank/DDBJ databases">
        <title>Comparative genomics of the Paenibacillus odorifer group.</title>
        <authorList>
            <person name="den Bakker H.C."/>
            <person name="Tsai Y.-C."/>
            <person name="Martin N."/>
            <person name="Korlach J."/>
            <person name="Wiedmann M."/>
        </authorList>
    </citation>
    <scope>NUCLEOTIDE SEQUENCE [LARGE SCALE GENOMIC DNA]</scope>
    <source>
        <strain evidence="7 8">DSM 14472</strain>
    </source>
</reference>
<dbReference type="PANTHER" id="PTHR43025:SF3">
    <property type="entry name" value="MONOGALACTOSYLDIACYLGLYCEROL SYNTHASE 1, CHLOROPLASTIC"/>
    <property type="match status" value="1"/>
</dbReference>
<evidence type="ECO:0000256" key="3">
    <source>
        <dbReference type="ARBA" id="ARBA00022679"/>
    </source>
</evidence>
<dbReference type="EMBL" id="CP009286">
    <property type="protein sequence ID" value="AIQ64173.1"/>
    <property type="molecule type" value="Genomic_DNA"/>
</dbReference>
<protein>
    <recommendedName>
        <fullName evidence="9">Diacylglycerol glucosyltransferase</fullName>
    </recommendedName>
</protein>
<dbReference type="InterPro" id="IPR009695">
    <property type="entry name" value="Diacylglyc_glucosyltr_N"/>
</dbReference>
<dbReference type="InterPro" id="IPR001296">
    <property type="entry name" value="Glyco_trans_1"/>
</dbReference>